<dbReference type="PANTHER" id="PTHR43520:SF8">
    <property type="entry name" value="P-TYPE CU(+) TRANSPORTER"/>
    <property type="match status" value="1"/>
</dbReference>
<dbReference type="InterPro" id="IPR036163">
    <property type="entry name" value="HMA_dom_sf"/>
</dbReference>
<feature type="domain" description="HMA" evidence="13">
    <location>
        <begin position="66"/>
        <end position="132"/>
    </location>
</feature>
<dbReference type="InterPro" id="IPR001802">
    <property type="entry name" value="MerP/CopZ"/>
</dbReference>
<comment type="subcellular location">
    <subcellularLocation>
        <location evidence="1">Golgi apparatus</location>
        <location evidence="1">trans-Golgi network membrane</location>
        <topology evidence="1">Multi-pass membrane protein</topology>
    </subcellularLocation>
</comment>
<dbReference type="GO" id="GO:0043682">
    <property type="term" value="F:P-type divalent copper transporter activity"/>
    <property type="evidence" value="ECO:0007669"/>
    <property type="project" value="TreeGrafter"/>
</dbReference>
<dbReference type="EMBL" id="CASHTH010000025">
    <property type="protein sequence ID" value="CAI7989186.1"/>
    <property type="molecule type" value="Genomic_DNA"/>
</dbReference>
<feature type="region of interest" description="Disordered" evidence="11">
    <location>
        <begin position="325"/>
        <end position="349"/>
    </location>
</feature>
<evidence type="ECO:0000256" key="4">
    <source>
        <dbReference type="ARBA" id="ARBA00022737"/>
    </source>
</evidence>
<dbReference type="Pfam" id="PF00403">
    <property type="entry name" value="HMA"/>
    <property type="match status" value="2"/>
</dbReference>
<feature type="transmembrane region" description="Helical" evidence="12">
    <location>
        <begin position="250"/>
        <end position="268"/>
    </location>
</feature>
<proteinExistence type="predicted"/>
<dbReference type="PROSITE" id="PS01047">
    <property type="entry name" value="HMA_1"/>
    <property type="match status" value="1"/>
</dbReference>
<keyword evidence="3" id="KW-0479">Metal-binding</keyword>
<keyword evidence="5" id="KW-0187">Copper transport</keyword>
<reference evidence="14" key="1">
    <citation type="submission" date="2023-03" db="EMBL/GenBank/DDBJ databases">
        <authorList>
            <person name="Steffen K."/>
            <person name="Cardenas P."/>
        </authorList>
    </citation>
    <scope>NUCLEOTIDE SEQUENCE</scope>
</reference>
<dbReference type="InterPro" id="IPR006121">
    <property type="entry name" value="HMA_dom"/>
</dbReference>
<evidence type="ECO:0000256" key="11">
    <source>
        <dbReference type="SAM" id="MobiDB-lite"/>
    </source>
</evidence>
<evidence type="ECO:0000313" key="14">
    <source>
        <dbReference type="EMBL" id="CAI7989186.1"/>
    </source>
</evidence>
<keyword evidence="15" id="KW-1185">Reference proteome</keyword>
<evidence type="ECO:0000256" key="2">
    <source>
        <dbReference type="ARBA" id="ARBA00022692"/>
    </source>
</evidence>
<dbReference type="NCBIfam" id="TIGR00003">
    <property type="entry name" value="copper ion binding protein"/>
    <property type="match status" value="1"/>
</dbReference>
<evidence type="ECO:0000256" key="3">
    <source>
        <dbReference type="ARBA" id="ARBA00022723"/>
    </source>
</evidence>
<feature type="domain" description="HMA" evidence="13">
    <location>
        <begin position="1"/>
        <end position="64"/>
    </location>
</feature>
<dbReference type="Pfam" id="PF00122">
    <property type="entry name" value="E1-E2_ATPase"/>
    <property type="match status" value="1"/>
</dbReference>
<dbReference type="SUPFAM" id="SSF81653">
    <property type="entry name" value="Calcium ATPase, transduction domain A"/>
    <property type="match status" value="1"/>
</dbReference>
<dbReference type="PANTHER" id="PTHR43520">
    <property type="entry name" value="ATP7, ISOFORM B"/>
    <property type="match status" value="1"/>
</dbReference>
<dbReference type="NCBIfam" id="TIGR01494">
    <property type="entry name" value="ATPase_P-type"/>
    <property type="match status" value="1"/>
</dbReference>
<dbReference type="InterPro" id="IPR059000">
    <property type="entry name" value="ATPase_P-type_domA"/>
</dbReference>
<keyword evidence="9" id="KW-0186">Copper</keyword>
<evidence type="ECO:0000256" key="10">
    <source>
        <dbReference type="ARBA" id="ARBA00023136"/>
    </source>
</evidence>
<dbReference type="GO" id="GO:0005507">
    <property type="term" value="F:copper ion binding"/>
    <property type="evidence" value="ECO:0007669"/>
    <property type="project" value="InterPro"/>
</dbReference>
<evidence type="ECO:0000256" key="9">
    <source>
        <dbReference type="ARBA" id="ARBA00023008"/>
    </source>
</evidence>
<dbReference type="InterPro" id="IPR017969">
    <property type="entry name" value="Heavy-metal-associated_CS"/>
</dbReference>
<keyword evidence="5" id="KW-0813">Transport</keyword>
<keyword evidence="7" id="KW-1278">Translocase</keyword>
<evidence type="ECO:0000256" key="5">
    <source>
        <dbReference type="ARBA" id="ARBA00022796"/>
    </source>
</evidence>
<dbReference type="InterPro" id="IPR001757">
    <property type="entry name" value="P_typ_ATPase"/>
</dbReference>
<dbReference type="CDD" id="cd00371">
    <property type="entry name" value="HMA"/>
    <property type="match status" value="2"/>
</dbReference>
<dbReference type="Gene3D" id="2.70.150.10">
    <property type="entry name" value="Calcium-transporting ATPase, cytoplasmic transduction domain A"/>
    <property type="match status" value="1"/>
</dbReference>
<evidence type="ECO:0000256" key="1">
    <source>
        <dbReference type="ARBA" id="ARBA00004166"/>
    </source>
</evidence>
<keyword evidence="6" id="KW-0460">Magnesium</keyword>
<feature type="transmembrane region" description="Helical" evidence="12">
    <location>
        <begin position="184"/>
        <end position="206"/>
    </location>
</feature>
<dbReference type="GO" id="GO:0016020">
    <property type="term" value="C:membrane"/>
    <property type="evidence" value="ECO:0007669"/>
    <property type="project" value="InterPro"/>
</dbReference>
<keyword evidence="5" id="KW-0406">Ion transport</keyword>
<evidence type="ECO:0000259" key="13">
    <source>
        <dbReference type="PROSITE" id="PS50846"/>
    </source>
</evidence>
<feature type="transmembrane region" description="Helical" evidence="12">
    <location>
        <begin position="218"/>
        <end position="238"/>
    </location>
</feature>
<dbReference type="GO" id="GO:0016887">
    <property type="term" value="F:ATP hydrolysis activity"/>
    <property type="evidence" value="ECO:0007669"/>
    <property type="project" value="InterPro"/>
</dbReference>
<evidence type="ECO:0000256" key="12">
    <source>
        <dbReference type="SAM" id="Phobius"/>
    </source>
</evidence>
<dbReference type="GO" id="GO:0005524">
    <property type="term" value="F:ATP binding"/>
    <property type="evidence" value="ECO:0007669"/>
    <property type="project" value="InterPro"/>
</dbReference>
<name>A0AA35QSB1_GEOBA</name>
<keyword evidence="2 12" id="KW-0812">Transmembrane</keyword>
<protein>
    <submittedName>
        <fullName evidence="14">Copper-exporting P-type ATPase</fullName>
    </submittedName>
</protein>
<dbReference type="GO" id="GO:0005802">
    <property type="term" value="C:trans-Golgi network"/>
    <property type="evidence" value="ECO:0007669"/>
    <property type="project" value="UniProtKB-ARBA"/>
</dbReference>
<feature type="transmembrane region" description="Helical" evidence="12">
    <location>
        <begin position="155"/>
        <end position="178"/>
    </location>
</feature>
<evidence type="ECO:0000256" key="6">
    <source>
        <dbReference type="ARBA" id="ARBA00022842"/>
    </source>
</evidence>
<keyword evidence="8 12" id="KW-1133">Transmembrane helix</keyword>
<dbReference type="SUPFAM" id="SSF55008">
    <property type="entry name" value="HMA, heavy metal-associated domain"/>
    <property type="match status" value="2"/>
</dbReference>
<evidence type="ECO:0000313" key="15">
    <source>
        <dbReference type="Proteomes" id="UP001174909"/>
    </source>
</evidence>
<dbReference type="PROSITE" id="PS50846">
    <property type="entry name" value="HMA_2"/>
    <property type="match status" value="2"/>
</dbReference>
<evidence type="ECO:0000256" key="8">
    <source>
        <dbReference type="ARBA" id="ARBA00022989"/>
    </source>
</evidence>
<dbReference type="Gene3D" id="3.30.70.100">
    <property type="match status" value="2"/>
</dbReference>
<accession>A0AA35QSB1</accession>
<keyword evidence="4" id="KW-0677">Repeat</keyword>
<keyword evidence="10 12" id="KW-0472">Membrane</keyword>
<dbReference type="FunFam" id="2.70.150.10:FF:000002">
    <property type="entry name" value="Copper-transporting ATPase 1, putative"/>
    <property type="match status" value="1"/>
</dbReference>
<dbReference type="AlphaFoldDB" id="A0AA35QSB1"/>
<comment type="caution">
    <text evidence="14">The sequence shown here is derived from an EMBL/GenBank/DDBJ whole genome shotgun (WGS) entry which is preliminary data.</text>
</comment>
<gene>
    <name evidence="14" type="ORF">GBAR_LOCUS160</name>
</gene>
<sequence>MTCAACVSHVSDALLSVDGVEDVAVNLATEKATLSLGESNRQSDSPVDLGILSDALKDAGYGVGTRKVTLGIDGMTCAACVSHVENALTGVQGVESASVNLATERATVEYVQGVTGIADLRHAVEDSGYSATALVGDEMDEDSAHRRLGLLKVKFAFSLASAAVIMVLMAMPTAHTLLPFRMEFVLLALATPVQLWAGLGFYTSAWSAARHFTSNMNTLIAVGTSVAYVFSVAVTLFGESSFFDGRDVDTYFDTSTAIIGIVLLGRFMEARAKRRASNAIQALMGLQPKTARIIRDDQHVDVSIDDIVVGDRIIVRPGERVPVDGVVESGTSSVDESMLTGESAPVSKHPGDDVYGATVNGRGGLVFTATRVGRDTMLSSIVRLVEEAQGSKAPIQRLADLISAYSCLPL</sequence>
<dbReference type="InterPro" id="IPR008250">
    <property type="entry name" value="ATPase_P-typ_transduc_dom_A_sf"/>
</dbReference>
<dbReference type="FunFam" id="3.30.70.100:FF:000005">
    <property type="entry name" value="Copper-exporting P-type ATPase A"/>
    <property type="match status" value="1"/>
</dbReference>
<dbReference type="Proteomes" id="UP001174909">
    <property type="component" value="Unassembled WGS sequence"/>
</dbReference>
<evidence type="ECO:0000256" key="7">
    <source>
        <dbReference type="ARBA" id="ARBA00022967"/>
    </source>
</evidence>
<organism evidence="14 15">
    <name type="scientific">Geodia barretti</name>
    <name type="common">Barrett's horny sponge</name>
    <dbReference type="NCBI Taxonomy" id="519541"/>
    <lineage>
        <taxon>Eukaryota</taxon>
        <taxon>Metazoa</taxon>
        <taxon>Porifera</taxon>
        <taxon>Demospongiae</taxon>
        <taxon>Heteroscleromorpha</taxon>
        <taxon>Tetractinellida</taxon>
        <taxon>Astrophorina</taxon>
        <taxon>Geodiidae</taxon>
        <taxon>Geodia</taxon>
    </lineage>
</organism>
<dbReference type="GO" id="GO:0055070">
    <property type="term" value="P:copper ion homeostasis"/>
    <property type="evidence" value="ECO:0007669"/>
    <property type="project" value="TreeGrafter"/>
</dbReference>
<dbReference type="InterPro" id="IPR006122">
    <property type="entry name" value="HMA_Cu_ion-bd"/>
</dbReference>
<dbReference type="PRINTS" id="PR00946">
    <property type="entry name" value="HGSCAVENGER"/>
</dbReference>